<feature type="domain" description="Response regulatory" evidence="9">
    <location>
        <begin position="19"/>
        <end position="134"/>
    </location>
</feature>
<evidence type="ECO:0000256" key="6">
    <source>
        <dbReference type="PROSITE-ProRule" id="PRU00169"/>
    </source>
</evidence>
<dbReference type="PANTHER" id="PTHR43874">
    <property type="entry name" value="TWO-COMPONENT RESPONSE REGULATOR"/>
    <property type="match status" value="1"/>
</dbReference>
<evidence type="ECO:0000256" key="8">
    <source>
        <dbReference type="SAM" id="Phobius"/>
    </source>
</evidence>
<feature type="compositionally biased region" description="Basic and acidic residues" evidence="7">
    <location>
        <begin position="542"/>
        <end position="563"/>
    </location>
</feature>
<keyword evidence="8" id="KW-0812">Transmembrane</keyword>
<evidence type="ECO:0000256" key="7">
    <source>
        <dbReference type="SAM" id="MobiDB-lite"/>
    </source>
</evidence>
<dbReference type="InterPro" id="IPR001789">
    <property type="entry name" value="Sig_transdc_resp-reg_receiver"/>
</dbReference>
<dbReference type="Gene3D" id="3.30.70.1220">
    <property type="entry name" value="TFB5-like"/>
    <property type="match status" value="1"/>
</dbReference>
<name>A0AAN9Q0V9_CLITE</name>
<dbReference type="InterPro" id="IPR011006">
    <property type="entry name" value="CheY-like_superfamily"/>
</dbReference>
<keyword evidence="2" id="KW-0902">Two-component regulatory system</keyword>
<dbReference type="FunFam" id="3.30.70.1220:FF:000003">
    <property type="entry name" value="General transcription and DNA repair factor IIH subunit TFB5"/>
    <property type="match status" value="1"/>
</dbReference>
<dbReference type="GO" id="GO:0006289">
    <property type="term" value="P:nucleotide-excision repair"/>
    <property type="evidence" value="ECO:0007669"/>
    <property type="project" value="InterPro"/>
</dbReference>
<dbReference type="InterPro" id="IPR045279">
    <property type="entry name" value="ARR-like"/>
</dbReference>
<keyword evidence="8" id="KW-1133">Transmembrane helix</keyword>
<dbReference type="InterPro" id="IPR009057">
    <property type="entry name" value="Homeodomain-like_sf"/>
</dbReference>
<dbReference type="SUPFAM" id="SSF46689">
    <property type="entry name" value="Homeodomain-like"/>
    <property type="match status" value="1"/>
</dbReference>
<evidence type="ECO:0000259" key="9">
    <source>
        <dbReference type="PROSITE" id="PS50110"/>
    </source>
</evidence>
<dbReference type="GO" id="GO:0006367">
    <property type="term" value="P:transcription initiation at RNA polymerase II promoter"/>
    <property type="evidence" value="ECO:0007669"/>
    <property type="project" value="InterPro"/>
</dbReference>
<feature type="region of interest" description="Disordered" evidence="7">
    <location>
        <begin position="534"/>
        <end position="563"/>
    </location>
</feature>
<dbReference type="SMART" id="SM01395">
    <property type="entry name" value="Tbf5"/>
    <property type="match status" value="1"/>
</dbReference>
<keyword evidence="8" id="KW-0472">Membrane</keyword>
<reference evidence="10 11" key="1">
    <citation type="submission" date="2024-01" db="EMBL/GenBank/DDBJ databases">
        <title>The genomes of 5 underutilized Papilionoideae crops provide insights into root nodulation and disease resistance.</title>
        <authorList>
            <person name="Yuan L."/>
        </authorList>
    </citation>
    <scope>NUCLEOTIDE SEQUENCE [LARGE SCALE GENOMIC DNA]</scope>
    <source>
        <strain evidence="10">LY-2023</strain>
        <tissue evidence="10">Leaf</tissue>
    </source>
</reference>
<dbReference type="GO" id="GO:0000160">
    <property type="term" value="P:phosphorelay signal transduction system"/>
    <property type="evidence" value="ECO:0007669"/>
    <property type="project" value="UniProtKB-KW"/>
</dbReference>
<evidence type="ECO:0000256" key="2">
    <source>
        <dbReference type="ARBA" id="ARBA00023012"/>
    </source>
</evidence>
<evidence type="ECO:0000256" key="4">
    <source>
        <dbReference type="ARBA" id="ARBA00023163"/>
    </source>
</evidence>
<dbReference type="Pfam" id="PF00072">
    <property type="entry name" value="Response_reg"/>
    <property type="match status" value="1"/>
</dbReference>
<dbReference type="SUPFAM" id="SSF142897">
    <property type="entry name" value="TFB5-like"/>
    <property type="match status" value="1"/>
</dbReference>
<keyword evidence="11" id="KW-1185">Reference proteome</keyword>
<dbReference type="PROSITE" id="PS50110">
    <property type="entry name" value="RESPONSE_REGULATORY"/>
    <property type="match status" value="1"/>
</dbReference>
<sequence length="674" mass="76220">MAKIPTKQILPDEFPAGLRVLAVDDDPDSFETIKQMCVHCKYQVTPYIDASLALNLLRERKLDVDMILVEVHLKNMDGYYFLQRVNQEINVPVIVMSVDSATRAALKAIELGACDYWIKPLREEQIRDMWLHFARKFLNKNEGHKIFGSLEDDSCKKRGNEGSKFASSSSSVIDATERVVGDQRNCNSRGANHVHETENLYRTPTKKPRVMWSTELHQKFVDAVNRLGFDKAMPRTILEEMKIPYLTRENVASHLQKFRLHLKRSDGVAMQQNMMAQSPANKVLRKIESRQGACERYGLMASTSTSHVPYGTMTDLYANMMPKEEQSALPKQTIQWPNHSLPQQSVPYAQPLARCSPTNNFHQALVTLDDAPNRYGSCSPPNNTLDPMVVLNGFQNLAMHKNNVPLQALLQQQQQQQQKEELVHQQSLMQHHQIHANNGLPSCMLTSNQNCSFGGNSVVNNYGLVSPQPNYSVIVAQFPGENNRICSTASVSMISQPTLTTPFTSAVPIAQDPSVSRSIDSLCEESLKNLGYDGTSGGLENKASEKQNDWSSSDSKEEEREGWDLGEETKELLLSFDLSIYFDDEWYGVYYVTCLVFFLGRLYIMVNATKGVFISCDVPMAQYIINMNASLPASDKFIIHILDNTHMFVQPHVEQMIRSQIAKFREDNTYVKPT</sequence>
<comment type="caution">
    <text evidence="6">Lacks conserved residue(s) required for the propagation of feature annotation.</text>
</comment>
<keyword evidence="4" id="KW-0804">Transcription</keyword>
<dbReference type="FunFam" id="1.10.10.60:FF:000007">
    <property type="entry name" value="Two-component response regulator"/>
    <property type="match status" value="1"/>
</dbReference>
<dbReference type="GO" id="GO:0003677">
    <property type="term" value="F:DNA binding"/>
    <property type="evidence" value="ECO:0007669"/>
    <property type="project" value="InterPro"/>
</dbReference>
<dbReference type="PANTHER" id="PTHR43874:SF206">
    <property type="entry name" value="RESPONSE REGULATOR RECEIVER DOMAIN PROTEIN"/>
    <property type="match status" value="1"/>
</dbReference>
<proteinExistence type="predicted"/>
<protein>
    <recommendedName>
        <fullName evidence="9">Response regulatory domain-containing protein</fullName>
    </recommendedName>
</protein>
<evidence type="ECO:0000256" key="1">
    <source>
        <dbReference type="ARBA" id="ARBA00004123"/>
    </source>
</evidence>
<dbReference type="Pfam" id="PF06331">
    <property type="entry name" value="Tfb5"/>
    <property type="match status" value="1"/>
</dbReference>
<evidence type="ECO:0000313" key="11">
    <source>
        <dbReference type="Proteomes" id="UP001359559"/>
    </source>
</evidence>
<dbReference type="Gene3D" id="1.10.10.60">
    <property type="entry name" value="Homeodomain-like"/>
    <property type="match status" value="1"/>
</dbReference>
<feature type="transmembrane region" description="Helical" evidence="8">
    <location>
        <begin position="586"/>
        <end position="604"/>
    </location>
</feature>
<dbReference type="GO" id="GO:0000439">
    <property type="term" value="C:transcription factor TFIIH core complex"/>
    <property type="evidence" value="ECO:0007669"/>
    <property type="project" value="InterPro"/>
</dbReference>
<dbReference type="InterPro" id="IPR035935">
    <property type="entry name" value="TFB5-like_sf"/>
</dbReference>
<comment type="caution">
    <text evidence="10">The sequence shown here is derived from an EMBL/GenBank/DDBJ whole genome shotgun (WGS) entry which is preliminary data.</text>
</comment>
<dbReference type="InterPro" id="IPR006447">
    <property type="entry name" value="Myb_dom_plants"/>
</dbReference>
<keyword evidence="3" id="KW-0805">Transcription regulation</keyword>
<dbReference type="AlphaFoldDB" id="A0AAN9Q0V9"/>
<keyword evidence="5" id="KW-0539">Nucleus</keyword>
<comment type="subcellular location">
    <subcellularLocation>
        <location evidence="1">Nucleus</location>
    </subcellularLocation>
</comment>
<evidence type="ECO:0000256" key="5">
    <source>
        <dbReference type="ARBA" id="ARBA00023242"/>
    </source>
</evidence>
<gene>
    <name evidence="10" type="ORF">RJT34_04821</name>
</gene>
<dbReference type="NCBIfam" id="TIGR01557">
    <property type="entry name" value="myb_SHAQKYF"/>
    <property type="match status" value="1"/>
</dbReference>
<evidence type="ECO:0000256" key="3">
    <source>
        <dbReference type="ARBA" id="ARBA00023015"/>
    </source>
</evidence>
<dbReference type="Gene3D" id="3.40.50.2300">
    <property type="match status" value="1"/>
</dbReference>
<dbReference type="GO" id="GO:0009736">
    <property type="term" value="P:cytokinin-activated signaling pathway"/>
    <property type="evidence" value="ECO:0007669"/>
    <property type="project" value="InterPro"/>
</dbReference>
<dbReference type="CDD" id="cd17584">
    <property type="entry name" value="REC_typeB_ARR-like"/>
    <property type="match status" value="1"/>
</dbReference>
<dbReference type="InterPro" id="IPR009400">
    <property type="entry name" value="TFIIH_TTDA/Tfb5"/>
</dbReference>
<dbReference type="InterPro" id="IPR001005">
    <property type="entry name" value="SANT/Myb"/>
</dbReference>
<dbReference type="SMART" id="SM00448">
    <property type="entry name" value="REC"/>
    <property type="match status" value="1"/>
</dbReference>
<organism evidence="10 11">
    <name type="scientific">Clitoria ternatea</name>
    <name type="common">Butterfly pea</name>
    <dbReference type="NCBI Taxonomy" id="43366"/>
    <lineage>
        <taxon>Eukaryota</taxon>
        <taxon>Viridiplantae</taxon>
        <taxon>Streptophyta</taxon>
        <taxon>Embryophyta</taxon>
        <taxon>Tracheophyta</taxon>
        <taxon>Spermatophyta</taxon>
        <taxon>Magnoliopsida</taxon>
        <taxon>eudicotyledons</taxon>
        <taxon>Gunneridae</taxon>
        <taxon>Pentapetalae</taxon>
        <taxon>rosids</taxon>
        <taxon>fabids</taxon>
        <taxon>Fabales</taxon>
        <taxon>Fabaceae</taxon>
        <taxon>Papilionoideae</taxon>
        <taxon>50 kb inversion clade</taxon>
        <taxon>NPAAA clade</taxon>
        <taxon>indigoferoid/millettioid clade</taxon>
        <taxon>Phaseoleae</taxon>
        <taxon>Clitoria</taxon>
    </lineage>
</organism>
<accession>A0AAN9Q0V9</accession>
<dbReference type="Pfam" id="PF00249">
    <property type="entry name" value="Myb_DNA-binding"/>
    <property type="match status" value="1"/>
</dbReference>
<dbReference type="Proteomes" id="UP001359559">
    <property type="component" value="Unassembled WGS sequence"/>
</dbReference>
<dbReference type="SUPFAM" id="SSF52172">
    <property type="entry name" value="CheY-like"/>
    <property type="match status" value="1"/>
</dbReference>
<dbReference type="EMBL" id="JAYKXN010000001">
    <property type="protein sequence ID" value="KAK7320090.1"/>
    <property type="molecule type" value="Genomic_DNA"/>
</dbReference>
<evidence type="ECO:0000313" key="10">
    <source>
        <dbReference type="EMBL" id="KAK7320090.1"/>
    </source>
</evidence>